<evidence type="ECO:0000313" key="2">
    <source>
        <dbReference type="EMBL" id="OTF96894.1"/>
    </source>
</evidence>
<evidence type="ECO:0000313" key="3">
    <source>
        <dbReference type="Proteomes" id="UP000215914"/>
    </source>
</evidence>
<reference evidence="1" key="3">
    <citation type="submission" date="2020-06" db="EMBL/GenBank/DDBJ databases">
        <title>Helianthus annuus Genome sequencing and assembly Release 2.</title>
        <authorList>
            <person name="Gouzy J."/>
            <person name="Langlade N."/>
            <person name="Munos S."/>
        </authorList>
    </citation>
    <scope>NUCLEOTIDE SEQUENCE</scope>
    <source>
        <tissue evidence="1">Leaves</tissue>
    </source>
</reference>
<dbReference type="EMBL" id="MNCJ02000329">
    <property type="protein sequence ID" value="KAF5767274.1"/>
    <property type="molecule type" value="Genomic_DNA"/>
</dbReference>
<proteinExistence type="predicted"/>
<dbReference type="InParanoid" id="A0A251SDF4"/>
<protein>
    <submittedName>
        <fullName evidence="2">Uncharacterized protein</fullName>
    </submittedName>
</protein>
<reference evidence="1 3" key="1">
    <citation type="journal article" date="2017" name="Nature">
        <title>The sunflower genome provides insights into oil metabolism, flowering and Asterid evolution.</title>
        <authorList>
            <person name="Badouin H."/>
            <person name="Gouzy J."/>
            <person name="Grassa C.J."/>
            <person name="Murat F."/>
            <person name="Staton S.E."/>
            <person name="Cottret L."/>
            <person name="Lelandais-Briere C."/>
            <person name="Owens G.L."/>
            <person name="Carrere S."/>
            <person name="Mayjonade B."/>
            <person name="Legrand L."/>
            <person name="Gill N."/>
            <person name="Kane N.C."/>
            <person name="Bowers J.E."/>
            <person name="Hubner S."/>
            <person name="Bellec A."/>
            <person name="Berard A."/>
            <person name="Berges H."/>
            <person name="Blanchet N."/>
            <person name="Boniface M.C."/>
            <person name="Brunel D."/>
            <person name="Catrice O."/>
            <person name="Chaidir N."/>
            <person name="Claudel C."/>
            <person name="Donnadieu C."/>
            <person name="Faraut T."/>
            <person name="Fievet G."/>
            <person name="Helmstetter N."/>
            <person name="King M."/>
            <person name="Knapp S.J."/>
            <person name="Lai Z."/>
            <person name="Le Paslier M.C."/>
            <person name="Lippi Y."/>
            <person name="Lorenzon L."/>
            <person name="Mandel J.R."/>
            <person name="Marage G."/>
            <person name="Marchand G."/>
            <person name="Marquand E."/>
            <person name="Bret-Mestries E."/>
            <person name="Morien E."/>
            <person name="Nambeesan S."/>
            <person name="Nguyen T."/>
            <person name="Pegot-Espagnet P."/>
            <person name="Pouilly N."/>
            <person name="Raftis F."/>
            <person name="Sallet E."/>
            <person name="Schiex T."/>
            <person name="Thomas J."/>
            <person name="Vandecasteele C."/>
            <person name="Vares D."/>
            <person name="Vear F."/>
            <person name="Vautrin S."/>
            <person name="Crespi M."/>
            <person name="Mangin B."/>
            <person name="Burke J.M."/>
            <person name="Salse J."/>
            <person name="Munos S."/>
            <person name="Vincourt P."/>
            <person name="Rieseberg L.H."/>
            <person name="Langlade N.B."/>
        </authorList>
    </citation>
    <scope>NUCLEOTIDE SEQUENCE [LARGE SCALE GENOMIC DNA]</scope>
    <source>
        <strain evidence="3">cv. SF193</strain>
        <tissue evidence="1">Leaves</tissue>
    </source>
</reference>
<reference evidence="2" key="2">
    <citation type="submission" date="2017-02" db="EMBL/GenBank/DDBJ databases">
        <title>Sunflower complete genome.</title>
        <authorList>
            <person name="Langlade N."/>
            <person name="Munos S."/>
        </authorList>
    </citation>
    <scope>NUCLEOTIDE SEQUENCE [LARGE SCALE GENOMIC DNA]</scope>
    <source>
        <tissue evidence="2">Leaves</tissue>
    </source>
</reference>
<gene>
    <name evidence="2" type="ORF">HannXRQ_Chr14g0428561</name>
    <name evidence="1" type="ORF">HanXRQr2_Chr14g0622401</name>
</gene>
<evidence type="ECO:0000313" key="1">
    <source>
        <dbReference type="EMBL" id="KAF5767274.1"/>
    </source>
</evidence>
<organism evidence="2 3">
    <name type="scientific">Helianthus annuus</name>
    <name type="common">Common sunflower</name>
    <dbReference type="NCBI Taxonomy" id="4232"/>
    <lineage>
        <taxon>Eukaryota</taxon>
        <taxon>Viridiplantae</taxon>
        <taxon>Streptophyta</taxon>
        <taxon>Embryophyta</taxon>
        <taxon>Tracheophyta</taxon>
        <taxon>Spermatophyta</taxon>
        <taxon>Magnoliopsida</taxon>
        <taxon>eudicotyledons</taxon>
        <taxon>Gunneridae</taxon>
        <taxon>Pentapetalae</taxon>
        <taxon>asterids</taxon>
        <taxon>campanulids</taxon>
        <taxon>Asterales</taxon>
        <taxon>Asteraceae</taxon>
        <taxon>Asteroideae</taxon>
        <taxon>Heliantheae alliance</taxon>
        <taxon>Heliantheae</taxon>
        <taxon>Helianthus</taxon>
    </lineage>
</organism>
<sequence length="66" mass="7801">MMIMILMMRSAAERQKDSSEYDDDFRGGGTFFPTSFVLRFWFRVNRVNIASDWSNRVDSIRVSRLS</sequence>
<dbReference type="Proteomes" id="UP000215914">
    <property type="component" value="Chromosome 14"/>
</dbReference>
<keyword evidence="3" id="KW-1185">Reference proteome</keyword>
<dbReference type="AlphaFoldDB" id="A0A251SDF4"/>
<dbReference type="Gramene" id="mRNA:HanXRQr2_Chr14g0622401">
    <property type="protein sequence ID" value="mRNA:HanXRQr2_Chr14g0622401"/>
    <property type="gene ID" value="HanXRQr2_Chr14g0622401"/>
</dbReference>
<accession>A0A251SDF4</accession>
<name>A0A251SDF4_HELAN</name>
<dbReference type="EMBL" id="CM007903">
    <property type="protein sequence ID" value="OTF96894.1"/>
    <property type="molecule type" value="Genomic_DNA"/>
</dbReference>